<dbReference type="Pfam" id="PF07738">
    <property type="entry name" value="Sad1_UNC"/>
    <property type="match status" value="1"/>
</dbReference>
<comment type="caution">
    <text evidence="2">The sequence shown here is derived from an EMBL/GenBank/DDBJ whole genome shotgun (WGS) entry which is preliminary data.</text>
</comment>
<feature type="domain" description="SUN" evidence="1">
    <location>
        <begin position="129"/>
        <end position="314"/>
    </location>
</feature>
<dbReference type="PROSITE" id="PS51469">
    <property type="entry name" value="SUN"/>
    <property type="match status" value="1"/>
</dbReference>
<evidence type="ECO:0000313" key="2">
    <source>
        <dbReference type="EMBL" id="CAE7643875.1"/>
    </source>
</evidence>
<dbReference type="OrthoDB" id="342281at2759"/>
<sequence length="329" mass="35671">MTDSGIKDICSDPQFAILKVEQKFQAVMDDEQAEEHFLNLIDESVSALLPVLLELGHKISIAMQWQVHADGQSCSAADSQAEEDFRKAVLQLAVTGGGWPADFKRRLRHILERRCQAKTVCAEAPKPVEAEIDFSFTSPRARSSGSTHQALLSLGEMTGIPLFKARADVYRSEGPSVVLTSASIAQSRDCFAFRGANSSLALRLAPGDGFGVSARQLVIEQPARWAALRPRSAPRRFAVFGLPASTGRATTAKVGEGPYTEFLGSFEYAAAGPAAQAFELPSTMVEGLRLVFSGPEWGESYICLYRVKVFEESGTVCSGRRIAAVLPRL</sequence>
<dbReference type="AlphaFoldDB" id="A0A812VXK3"/>
<name>A0A812VXK3_9DINO</name>
<evidence type="ECO:0000313" key="3">
    <source>
        <dbReference type="Proteomes" id="UP000601435"/>
    </source>
</evidence>
<dbReference type="Proteomes" id="UP000601435">
    <property type="component" value="Unassembled WGS sequence"/>
</dbReference>
<protein>
    <recommendedName>
        <fullName evidence="1">SUN domain-containing protein</fullName>
    </recommendedName>
</protein>
<evidence type="ECO:0000259" key="1">
    <source>
        <dbReference type="PROSITE" id="PS51469"/>
    </source>
</evidence>
<reference evidence="2" key="1">
    <citation type="submission" date="2021-02" db="EMBL/GenBank/DDBJ databases">
        <authorList>
            <person name="Dougan E. K."/>
            <person name="Rhodes N."/>
            <person name="Thang M."/>
            <person name="Chan C."/>
        </authorList>
    </citation>
    <scope>NUCLEOTIDE SEQUENCE</scope>
</reference>
<gene>
    <name evidence="2" type="ORF">SNEC2469_LOCUS18199</name>
</gene>
<accession>A0A812VXK3</accession>
<dbReference type="InterPro" id="IPR012919">
    <property type="entry name" value="SUN_dom"/>
</dbReference>
<proteinExistence type="predicted"/>
<keyword evidence="3" id="KW-1185">Reference proteome</keyword>
<dbReference type="EMBL" id="CAJNJA010030483">
    <property type="protein sequence ID" value="CAE7643875.1"/>
    <property type="molecule type" value="Genomic_DNA"/>
</dbReference>
<organism evidence="2 3">
    <name type="scientific">Symbiodinium necroappetens</name>
    <dbReference type="NCBI Taxonomy" id="1628268"/>
    <lineage>
        <taxon>Eukaryota</taxon>
        <taxon>Sar</taxon>
        <taxon>Alveolata</taxon>
        <taxon>Dinophyceae</taxon>
        <taxon>Suessiales</taxon>
        <taxon>Symbiodiniaceae</taxon>
        <taxon>Symbiodinium</taxon>
    </lineage>
</organism>
<dbReference type="Gene3D" id="2.60.120.260">
    <property type="entry name" value="Galactose-binding domain-like"/>
    <property type="match status" value="1"/>
</dbReference>